<organism evidence="1 2">
    <name type="scientific">Stylonychia lemnae</name>
    <name type="common">Ciliate</name>
    <dbReference type="NCBI Taxonomy" id="5949"/>
    <lineage>
        <taxon>Eukaryota</taxon>
        <taxon>Sar</taxon>
        <taxon>Alveolata</taxon>
        <taxon>Ciliophora</taxon>
        <taxon>Intramacronucleata</taxon>
        <taxon>Spirotrichea</taxon>
        <taxon>Stichotrichia</taxon>
        <taxon>Sporadotrichida</taxon>
        <taxon>Oxytrichidae</taxon>
        <taxon>Stylonychinae</taxon>
        <taxon>Stylonychia</taxon>
    </lineage>
</organism>
<evidence type="ECO:0000313" key="1">
    <source>
        <dbReference type="EMBL" id="CDW75921.1"/>
    </source>
</evidence>
<keyword evidence="2" id="KW-1185">Reference proteome</keyword>
<dbReference type="Proteomes" id="UP000039865">
    <property type="component" value="Unassembled WGS sequence"/>
</dbReference>
<name>A0A078A123_STYLE</name>
<dbReference type="EMBL" id="CCKQ01004763">
    <property type="protein sequence ID" value="CDW75921.1"/>
    <property type="molecule type" value="Genomic_DNA"/>
</dbReference>
<dbReference type="OrthoDB" id="10591817at2759"/>
<evidence type="ECO:0000313" key="2">
    <source>
        <dbReference type="Proteomes" id="UP000039865"/>
    </source>
</evidence>
<dbReference type="InParanoid" id="A0A078A123"/>
<reference evidence="1 2" key="1">
    <citation type="submission" date="2014-06" db="EMBL/GenBank/DDBJ databases">
        <authorList>
            <person name="Swart Estienne"/>
        </authorList>
    </citation>
    <scope>NUCLEOTIDE SEQUENCE [LARGE SCALE GENOMIC DNA]</scope>
    <source>
        <strain evidence="1 2">130c</strain>
    </source>
</reference>
<protein>
    <submittedName>
        <fullName evidence="1">Uncharacterized protein</fullName>
    </submittedName>
</protein>
<dbReference type="AlphaFoldDB" id="A0A078A123"/>
<proteinExistence type="predicted"/>
<accession>A0A078A123</accession>
<gene>
    <name evidence="1" type="primary">Contig5985.g278</name>
    <name evidence="1" type="ORF">STYLEM_4917</name>
</gene>
<sequence length="250" mass="29150">MQDLNSKNLENLDNSRQIINKKSAIRELEFDEALFYNILDTFVSTTIDRVAERVAFSISYDYYQQAIDNLNGLIASCEYFQGHYLHDQSLVFRALLKTGKKDEICKEYQLWIECLVYTKIQAIKFLNDKKIPGFDSSDIISIVKSIVVLDEYIILTDLDTGHFYCLKEKQTKSQRIEELQAIGEARDPGREKDIDWILKKNIFSPLKFKFNVSDIKIQDIEWDYTKMMPQIEDDKNVSCGCQIGSTCRIF</sequence>